<accession>A0A3N1L039</accession>
<dbReference type="EMBL" id="RJKX01000015">
    <property type="protein sequence ID" value="ROP84399.1"/>
    <property type="molecule type" value="Genomic_DNA"/>
</dbReference>
<evidence type="ECO:0000313" key="3">
    <source>
        <dbReference type="Proteomes" id="UP000278222"/>
    </source>
</evidence>
<reference evidence="2 3" key="1">
    <citation type="submission" date="2018-11" db="EMBL/GenBank/DDBJ databases">
        <title>Genomic Encyclopedia of Type Strains, Phase IV (KMG-IV): sequencing the most valuable type-strain genomes for metagenomic binning, comparative biology and taxonomic classification.</title>
        <authorList>
            <person name="Goeker M."/>
        </authorList>
    </citation>
    <scope>NUCLEOTIDE SEQUENCE [LARGE SCALE GENOMIC DNA]</scope>
    <source>
        <strain evidence="2 3">DSM 5900</strain>
    </source>
</reference>
<keyword evidence="3" id="KW-1185">Reference proteome</keyword>
<name>A0A3N1L039_9PROT</name>
<evidence type="ECO:0000256" key="1">
    <source>
        <dbReference type="SAM" id="SignalP"/>
    </source>
</evidence>
<dbReference type="Proteomes" id="UP000278222">
    <property type="component" value="Unassembled WGS sequence"/>
</dbReference>
<sequence>MRRQFPLAARLIPLAATLLALSACASQSWVKPGVEDAQMRADHRECVRLAQPAVERDARIESDIMSTRGDDYRRSGQMMTRSNVAEARTAGRQDDEVYSCMRGRGYSQGE</sequence>
<organism evidence="2 3">
    <name type="scientific">Stella humosa</name>
    <dbReference type="NCBI Taxonomy" id="94"/>
    <lineage>
        <taxon>Bacteria</taxon>
        <taxon>Pseudomonadati</taxon>
        <taxon>Pseudomonadota</taxon>
        <taxon>Alphaproteobacteria</taxon>
        <taxon>Rhodospirillales</taxon>
        <taxon>Stellaceae</taxon>
        <taxon>Stella</taxon>
    </lineage>
</organism>
<comment type="caution">
    <text evidence="2">The sequence shown here is derived from an EMBL/GenBank/DDBJ whole genome shotgun (WGS) entry which is preliminary data.</text>
</comment>
<keyword evidence="1" id="KW-0732">Signal</keyword>
<proteinExistence type="predicted"/>
<dbReference type="RefSeq" id="WP_123692299.1">
    <property type="nucleotide sequence ID" value="NZ_AP019700.1"/>
</dbReference>
<feature type="signal peptide" evidence="1">
    <location>
        <begin position="1"/>
        <end position="25"/>
    </location>
</feature>
<dbReference type="AlphaFoldDB" id="A0A3N1L039"/>
<evidence type="ECO:0000313" key="2">
    <source>
        <dbReference type="EMBL" id="ROP84399.1"/>
    </source>
</evidence>
<evidence type="ECO:0008006" key="4">
    <source>
        <dbReference type="Google" id="ProtNLM"/>
    </source>
</evidence>
<dbReference type="PROSITE" id="PS51257">
    <property type="entry name" value="PROKAR_LIPOPROTEIN"/>
    <property type="match status" value="1"/>
</dbReference>
<feature type="chain" id="PRO_5018323057" description="Lipoprotein" evidence="1">
    <location>
        <begin position="26"/>
        <end position="110"/>
    </location>
</feature>
<protein>
    <recommendedName>
        <fullName evidence="4">Lipoprotein</fullName>
    </recommendedName>
</protein>
<gene>
    <name evidence="2" type="ORF">EDC65_3751</name>
</gene>